<feature type="transmembrane region" description="Helical" evidence="1">
    <location>
        <begin position="317"/>
        <end position="340"/>
    </location>
</feature>
<dbReference type="PANTHER" id="PTHR36819:SF1">
    <property type="entry name" value="REGULATOR OF PHOSPHOLIPASE D SRF1"/>
    <property type="match status" value="1"/>
</dbReference>
<keyword evidence="1" id="KW-0472">Membrane</keyword>
<dbReference type="GO" id="GO:0000324">
    <property type="term" value="C:fungal-type vacuole"/>
    <property type="evidence" value="ECO:0007669"/>
    <property type="project" value="TreeGrafter"/>
</dbReference>
<evidence type="ECO:0000313" key="3">
    <source>
        <dbReference type="Proteomes" id="UP000009328"/>
    </source>
</evidence>
<feature type="transmembrane region" description="Helical" evidence="1">
    <location>
        <begin position="275"/>
        <end position="296"/>
    </location>
</feature>
<gene>
    <name evidence="2" type="ORF">BN7_1877</name>
</gene>
<keyword evidence="1" id="KW-1133">Transmembrane helix</keyword>
<dbReference type="InParanoid" id="K0KMK1"/>
<keyword evidence="3" id="KW-1185">Reference proteome</keyword>
<proteinExistence type="predicted"/>
<evidence type="ECO:0000313" key="2">
    <source>
        <dbReference type="EMBL" id="CCH42333.1"/>
    </source>
</evidence>
<reference evidence="2 3" key="1">
    <citation type="journal article" date="2012" name="Eukaryot. Cell">
        <title>Draft genome sequence of Wickerhamomyces ciferrii NRRL Y-1031 F-60-10.</title>
        <authorList>
            <person name="Schneider J."/>
            <person name="Andrea H."/>
            <person name="Blom J."/>
            <person name="Jaenicke S."/>
            <person name="Ruckert C."/>
            <person name="Schorsch C."/>
            <person name="Szczepanowski R."/>
            <person name="Farwick M."/>
            <person name="Goesmann A."/>
            <person name="Puhler A."/>
            <person name="Schaffer S."/>
            <person name="Tauch A."/>
            <person name="Kohler T."/>
            <person name="Brinkrolf K."/>
        </authorList>
    </citation>
    <scope>NUCLEOTIDE SEQUENCE [LARGE SCALE GENOMIC DNA]</scope>
    <source>
        <strain evidence="3">ATCC 14091 / BCRC 22168 / CBS 111 / JCM 3599 / NBRC 0793 / NRRL Y-1031 F-60-10</strain>
    </source>
</reference>
<dbReference type="Proteomes" id="UP000009328">
    <property type="component" value="Unassembled WGS sequence"/>
</dbReference>
<organism evidence="2 3">
    <name type="scientific">Wickerhamomyces ciferrii (strain ATCC 14091 / BCRC 22168 / CBS 111 / JCM 3599 / NBRC 0793 / NRRL Y-1031 F-60-10)</name>
    <name type="common">Yeast</name>
    <name type="synonym">Pichia ciferrii</name>
    <dbReference type="NCBI Taxonomy" id="1206466"/>
    <lineage>
        <taxon>Eukaryota</taxon>
        <taxon>Fungi</taxon>
        <taxon>Dikarya</taxon>
        <taxon>Ascomycota</taxon>
        <taxon>Saccharomycotina</taxon>
        <taxon>Saccharomycetes</taxon>
        <taxon>Phaffomycetales</taxon>
        <taxon>Wickerhamomycetaceae</taxon>
        <taxon>Wickerhamomyces</taxon>
    </lineage>
</organism>
<dbReference type="PANTHER" id="PTHR36819">
    <property type="entry name" value="REGULATOR OF PHOSPHOLIPASE D SRF1"/>
    <property type="match status" value="1"/>
</dbReference>
<dbReference type="InterPro" id="IPR037737">
    <property type="entry name" value="Srf1"/>
</dbReference>
<comment type="caution">
    <text evidence="2">The sequence shown here is derived from an EMBL/GenBank/DDBJ whole genome shotgun (WGS) entry which is preliminary data.</text>
</comment>
<name>K0KMK1_WICCF</name>
<keyword evidence="1" id="KW-0812">Transmembrane</keyword>
<dbReference type="AlphaFoldDB" id="K0KMK1"/>
<sequence>MSSNQRYKNHNDIEAQNQNNQLPIVQVDTVGDDENISNLTKAHLNPKIKPNINSQLNSSNPYSQISNYSHEATTVPPYVLYGIANSSKPQDSRKTYDNTAHIGQTVQDPFISSLNNNWGTFFQTVNNTPSYAEGILNHDKEALKNLPDLSGKWGGDERLRHYLNNENFNNDDATLNEKKNWYSKSSNKSSASSSDSNDYLKTRSKAGYWMSTDRRSEWKPTIKRLFLYNNYIPLILRIIIIILSIVALALSTSIFRQSRKNFKLSSDDGESTLTQQPSTIMAICVQSIAMVYLIYISYDEFNARPLGIRNPLEKIRLILLDLLFIIFSSANLSLAFNTYYDARWVCSVDELSRYLRVDSICDKQRALSAFLFMVLVMWVATFTVSILRVVERVSSPS</sequence>
<feature type="transmembrane region" description="Helical" evidence="1">
    <location>
        <begin position="234"/>
        <end position="255"/>
    </location>
</feature>
<dbReference type="GO" id="GO:0071944">
    <property type="term" value="C:cell periphery"/>
    <property type="evidence" value="ECO:0007669"/>
    <property type="project" value="TreeGrafter"/>
</dbReference>
<accession>K0KMK1</accession>
<dbReference type="FunCoup" id="K0KMK1">
    <property type="interactions" value="27"/>
</dbReference>
<dbReference type="HOGENOM" id="CLU_027163_1_0_1"/>
<protein>
    <submittedName>
        <fullName evidence="2">Membrane protein</fullName>
    </submittedName>
</protein>
<dbReference type="EMBL" id="CAIF01000040">
    <property type="protein sequence ID" value="CCH42333.1"/>
    <property type="molecule type" value="Genomic_DNA"/>
</dbReference>
<feature type="transmembrane region" description="Helical" evidence="1">
    <location>
        <begin position="366"/>
        <end position="390"/>
    </location>
</feature>
<dbReference type="eggNOG" id="ENOG502QPXG">
    <property type="taxonomic scope" value="Eukaryota"/>
</dbReference>
<evidence type="ECO:0000256" key="1">
    <source>
        <dbReference type="SAM" id="Phobius"/>
    </source>
</evidence>